<name>A0A0W0THJ6_9GAMM</name>
<evidence type="ECO:0000313" key="1">
    <source>
        <dbReference type="EMBL" id="KTC94925.1"/>
    </source>
</evidence>
<sequence length="267" mass="31460">MDLAKLETIIKNSGGSSFTLAGASELLIKINRLEKEKWFDKFLKQFQSSREQGDLRGRILEINFAYQFLEKNEQLQYENEQGMKGNVDFFWRFENFEICIEMKLKRQAIHIEEEFNRLIENNGSFPIEQDPLFENFKIREDIWEKSSIKKFSPNLKNNRLNFIGIDISELLHGTVDNLDCIIAANKILESKEIIEKQYIKNNNLHPCDYIHGVIFLFRRPKEKKALAYDLFSEIYINESLVNLVNKEKICNALYNIYPQFIPPTSSI</sequence>
<protein>
    <submittedName>
        <fullName evidence="1">Uncharacterized protein</fullName>
    </submittedName>
</protein>
<gene>
    <name evidence="1" type="ORF">Lfee_2589</name>
    <name evidence="2" type="ORF">NCTC12022_02768</name>
</gene>
<keyword evidence="3" id="KW-1185">Reference proteome</keyword>
<dbReference type="Proteomes" id="UP000054698">
    <property type="component" value="Unassembled WGS sequence"/>
</dbReference>
<dbReference type="EMBL" id="UASS01000032">
    <property type="protein sequence ID" value="SPX62011.1"/>
    <property type="molecule type" value="Genomic_DNA"/>
</dbReference>
<reference evidence="2 4" key="2">
    <citation type="submission" date="2018-06" db="EMBL/GenBank/DDBJ databases">
        <authorList>
            <consortium name="Pathogen Informatics"/>
            <person name="Doyle S."/>
        </authorList>
    </citation>
    <scope>NUCLEOTIDE SEQUENCE [LARGE SCALE GENOMIC DNA]</scope>
    <source>
        <strain evidence="2 4">NCTC12022</strain>
    </source>
</reference>
<evidence type="ECO:0000313" key="2">
    <source>
        <dbReference type="EMBL" id="SPX62011.1"/>
    </source>
</evidence>
<proteinExistence type="predicted"/>
<dbReference type="PATRIC" id="fig|453.4.peg.2839"/>
<dbReference type="AlphaFoldDB" id="A0A0W0THJ6"/>
<dbReference type="RefSeq" id="WP_058447433.1">
    <property type="nucleotide sequence ID" value="NZ_CAAAHT010000078.1"/>
</dbReference>
<reference evidence="1 3" key="1">
    <citation type="submission" date="2015-11" db="EMBL/GenBank/DDBJ databases">
        <title>Genomic analysis of 38 Legionella species identifies large and diverse effector repertoires.</title>
        <authorList>
            <person name="Burstein D."/>
            <person name="Amaro F."/>
            <person name="Zusman T."/>
            <person name="Lifshitz Z."/>
            <person name="Cohen O."/>
            <person name="Gilbert J.A."/>
            <person name="Pupko T."/>
            <person name="Shuman H.A."/>
            <person name="Segal G."/>
        </authorList>
    </citation>
    <scope>NUCLEOTIDE SEQUENCE [LARGE SCALE GENOMIC DNA]</scope>
    <source>
        <strain evidence="1 3">WO-44C</strain>
    </source>
</reference>
<dbReference type="EMBL" id="LNYB01000085">
    <property type="protein sequence ID" value="KTC94925.1"/>
    <property type="molecule type" value="Genomic_DNA"/>
</dbReference>
<evidence type="ECO:0000313" key="4">
    <source>
        <dbReference type="Proteomes" id="UP000251942"/>
    </source>
</evidence>
<organism evidence="1 3">
    <name type="scientific">Legionella feeleii</name>
    <dbReference type="NCBI Taxonomy" id="453"/>
    <lineage>
        <taxon>Bacteria</taxon>
        <taxon>Pseudomonadati</taxon>
        <taxon>Pseudomonadota</taxon>
        <taxon>Gammaproteobacteria</taxon>
        <taxon>Legionellales</taxon>
        <taxon>Legionellaceae</taxon>
        <taxon>Legionella</taxon>
    </lineage>
</organism>
<dbReference type="Proteomes" id="UP000251942">
    <property type="component" value="Unassembled WGS sequence"/>
</dbReference>
<evidence type="ECO:0000313" key="3">
    <source>
        <dbReference type="Proteomes" id="UP000054698"/>
    </source>
</evidence>
<accession>A0A0W0THJ6</accession>